<evidence type="ECO:0000313" key="1">
    <source>
        <dbReference type="EMBL" id="KPC60670.1"/>
    </source>
</evidence>
<dbReference type="PATRIC" id="fig|66876.3.peg.6113"/>
<gene>
    <name evidence="1" type="ORF">ADL29_27880</name>
</gene>
<dbReference type="Proteomes" id="UP000037982">
    <property type="component" value="Unassembled WGS sequence"/>
</dbReference>
<evidence type="ECO:0000313" key="2">
    <source>
        <dbReference type="Proteomes" id="UP000037982"/>
    </source>
</evidence>
<dbReference type="EMBL" id="LGKG01000157">
    <property type="protein sequence ID" value="KPC60670.1"/>
    <property type="molecule type" value="Genomic_DNA"/>
</dbReference>
<sequence length="266" mass="29168">MAEDGNTYLKSEKEVIDQLSKNSPLYEHEAIQGYPVTGQDTQKITLEQAKKVYSPAQAVKDAQKWLTGFGSTSGYEDYGTEERTSSKEDKDPGWLGNLDAKTVCGKESVPNRTLTCGFVGKLDTKYPTMRTTSKTIGKAKLTYVTQAKVAKEDTTTSGWKAGGKVTISASPENKGGGAETSFEYNQSTSVTNKWESMAEERRDVDIPDKTTGWLEGRANGGWYTGYILQKIDNTDGKAQKIVAIPARVLIQAPTDSAPLTWVKRQN</sequence>
<keyword evidence="2" id="KW-1185">Reference proteome</keyword>
<comment type="caution">
    <text evidence="1">The sequence shown here is derived from an EMBL/GenBank/DDBJ whole genome shotgun (WGS) entry which is preliminary data.</text>
</comment>
<proteinExistence type="predicted"/>
<accession>A0A0N0GXG2</accession>
<protein>
    <submittedName>
        <fullName evidence="1">Uncharacterized protein</fullName>
    </submittedName>
</protein>
<dbReference type="AlphaFoldDB" id="A0A0N0GXG2"/>
<organism evidence="1 2">
    <name type="scientific">Streptomyces chattanoogensis</name>
    <dbReference type="NCBI Taxonomy" id="66876"/>
    <lineage>
        <taxon>Bacteria</taxon>
        <taxon>Bacillati</taxon>
        <taxon>Actinomycetota</taxon>
        <taxon>Actinomycetes</taxon>
        <taxon>Kitasatosporales</taxon>
        <taxon>Streptomycetaceae</taxon>
        <taxon>Streptomyces</taxon>
    </lineage>
</organism>
<name>A0A0N0GXG2_9ACTN</name>
<reference evidence="2" key="1">
    <citation type="submission" date="2015-07" db="EMBL/GenBank/DDBJ databases">
        <authorList>
            <person name="Ju K.-S."/>
            <person name="Doroghazi J.R."/>
            <person name="Metcalf W.W."/>
        </authorList>
    </citation>
    <scope>NUCLEOTIDE SEQUENCE [LARGE SCALE GENOMIC DNA]</scope>
    <source>
        <strain evidence="2">NRRL ISP-5002</strain>
    </source>
</reference>